<evidence type="ECO:0000256" key="2">
    <source>
        <dbReference type="ARBA" id="ARBA00022603"/>
    </source>
</evidence>
<dbReference type="InterPro" id="IPR022641">
    <property type="entry name" value="CheR_N"/>
</dbReference>
<dbReference type="PROSITE" id="PS50123">
    <property type="entry name" value="CHER"/>
    <property type="match status" value="1"/>
</dbReference>
<dbReference type="InterPro" id="IPR000780">
    <property type="entry name" value="CheR_MeTrfase"/>
</dbReference>
<dbReference type="GO" id="GO:0008983">
    <property type="term" value="F:protein-glutamate O-methyltransferase activity"/>
    <property type="evidence" value="ECO:0007669"/>
    <property type="project" value="UniProtKB-EC"/>
</dbReference>
<comment type="function">
    <text evidence="5">Methylation of the membrane-bound methyl-accepting chemotaxis proteins (MCP) to form gamma-glutamyl methyl ester residues in MCP.</text>
</comment>
<feature type="binding site" evidence="6">
    <location>
        <position position="95"/>
    </location>
    <ligand>
        <name>S-adenosyl-L-methionine</name>
        <dbReference type="ChEBI" id="CHEBI:59789"/>
    </ligand>
</feature>
<dbReference type="SMART" id="SM00138">
    <property type="entry name" value="MeTrc"/>
    <property type="match status" value="1"/>
</dbReference>
<evidence type="ECO:0000313" key="9">
    <source>
        <dbReference type="EMBL" id="NIK89630.1"/>
    </source>
</evidence>
<feature type="compositionally biased region" description="Polar residues" evidence="7">
    <location>
        <begin position="7"/>
        <end position="18"/>
    </location>
</feature>
<gene>
    <name evidence="9" type="ORF">FHS83_002948</name>
</gene>
<evidence type="ECO:0000256" key="3">
    <source>
        <dbReference type="ARBA" id="ARBA00022679"/>
    </source>
</evidence>
<keyword evidence="2 5" id="KW-0489">Methyltransferase</keyword>
<evidence type="ECO:0000256" key="1">
    <source>
        <dbReference type="ARBA" id="ARBA00001541"/>
    </source>
</evidence>
<evidence type="ECO:0000256" key="7">
    <source>
        <dbReference type="SAM" id="MobiDB-lite"/>
    </source>
</evidence>
<name>A0A846N3H7_9PROT</name>
<evidence type="ECO:0000313" key="10">
    <source>
        <dbReference type="Proteomes" id="UP000570514"/>
    </source>
</evidence>
<dbReference type="PANTHER" id="PTHR24422:SF26">
    <property type="entry name" value="CHEMOTAXIS PROTEIN METHYLTRANSFERASE"/>
    <property type="match status" value="1"/>
</dbReference>
<feature type="domain" description="CheR-type methyltransferase" evidence="8">
    <location>
        <begin position="21"/>
        <end position="289"/>
    </location>
</feature>
<feature type="binding site" evidence="6">
    <location>
        <position position="135"/>
    </location>
    <ligand>
        <name>S-adenosyl-L-methionine</name>
        <dbReference type="ChEBI" id="CHEBI:59789"/>
    </ligand>
</feature>
<dbReference type="InterPro" id="IPR026024">
    <property type="entry name" value="Chemotaxis_MeTrfase_CheR"/>
</dbReference>
<dbReference type="InterPro" id="IPR036804">
    <property type="entry name" value="CheR_N_sf"/>
</dbReference>
<comment type="catalytic activity">
    <reaction evidence="1 5">
        <text>L-glutamyl-[protein] + S-adenosyl-L-methionine = [protein]-L-glutamate 5-O-methyl ester + S-adenosyl-L-homocysteine</text>
        <dbReference type="Rhea" id="RHEA:24452"/>
        <dbReference type="Rhea" id="RHEA-COMP:10208"/>
        <dbReference type="Rhea" id="RHEA-COMP:10311"/>
        <dbReference type="ChEBI" id="CHEBI:29973"/>
        <dbReference type="ChEBI" id="CHEBI:57856"/>
        <dbReference type="ChEBI" id="CHEBI:59789"/>
        <dbReference type="ChEBI" id="CHEBI:82795"/>
        <dbReference type="EC" id="2.1.1.80"/>
    </reaction>
</comment>
<keyword evidence="4 5" id="KW-0949">S-adenosyl-L-methionine</keyword>
<sequence>MLAMRTPPSSSDTETSWPSEPLSERNFRRIAEMIEQTCGIHITAKKKTLIEGRMRRRMRHLGITSFNAYSKILLEDDPDGDELVDFIDAVTTNKTDFFREPKHFDFLRDVLFPRYIAEGRRSVKFWSAASSTGAEAYTLAMVAENVFAGSVDYSILATDICTEVLAKGTLALYPDSMMEPVPEEYRRRYVLVAKDPTRHEFRVAPQLRGKVQFRQLNLVNDSYPFERDYDVIFLRNVLIYFDRLTQRRVLTKLAEHLRPGGHLFLGHSETLTGAGLPLEQVASTIFVRR</sequence>
<dbReference type="Gene3D" id="3.40.50.150">
    <property type="entry name" value="Vaccinia Virus protein VP39"/>
    <property type="match status" value="1"/>
</dbReference>
<feature type="binding site" evidence="6">
    <location>
        <position position="159"/>
    </location>
    <ligand>
        <name>S-adenosyl-L-methionine</name>
        <dbReference type="ChEBI" id="CHEBI:59789"/>
    </ligand>
</feature>
<dbReference type="AlphaFoldDB" id="A0A846N3H7"/>
<dbReference type="Pfam" id="PF03705">
    <property type="entry name" value="CheR_N"/>
    <property type="match status" value="1"/>
</dbReference>
<dbReference type="InterPro" id="IPR029063">
    <property type="entry name" value="SAM-dependent_MTases_sf"/>
</dbReference>
<dbReference type="PIRSF" id="PIRSF000410">
    <property type="entry name" value="CheR"/>
    <property type="match status" value="1"/>
</dbReference>
<evidence type="ECO:0000259" key="8">
    <source>
        <dbReference type="PROSITE" id="PS50123"/>
    </source>
</evidence>
<dbReference type="RefSeq" id="WP_208414847.1">
    <property type="nucleotide sequence ID" value="NZ_BAAADC010000001.1"/>
</dbReference>
<dbReference type="InterPro" id="IPR022642">
    <property type="entry name" value="CheR_C"/>
</dbReference>
<feature type="region of interest" description="Disordered" evidence="7">
    <location>
        <begin position="1"/>
        <end position="21"/>
    </location>
</feature>
<dbReference type="Pfam" id="PF01739">
    <property type="entry name" value="CheR"/>
    <property type="match status" value="1"/>
</dbReference>
<keyword evidence="10" id="KW-1185">Reference proteome</keyword>
<feature type="binding site" evidence="6">
    <location>
        <position position="99"/>
    </location>
    <ligand>
        <name>S-adenosyl-L-methionine</name>
        <dbReference type="ChEBI" id="CHEBI:59789"/>
    </ligand>
</feature>
<feature type="binding site" evidence="6">
    <location>
        <position position="93"/>
    </location>
    <ligand>
        <name>S-adenosyl-L-methionine</name>
        <dbReference type="ChEBI" id="CHEBI:59789"/>
    </ligand>
</feature>
<dbReference type="PANTHER" id="PTHR24422">
    <property type="entry name" value="CHEMOTAXIS PROTEIN METHYLTRANSFERASE"/>
    <property type="match status" value="1"/>
</dbReference>
<dbReference type="CDD" id="cd02440">
    <property type="entry name" value="AdoMet_MTases"/>
    <property type="match status" value="1"/>
</dbReference>
<accession>A0A846N3H7</accession>
<protein>
    <recommendedName>
        <fullName evidence="5">Chemotaxis protein methyltransferase</fullName>
        <ecNumber evidence="5">2.1.1.80</ecNumber>
    </recommendedName>
</protein>
<feature type="binding site" evidence="6">
    <location>
        <begin position="217"/>
        <end position="218"/>
    </location>
    <ligand>
        <name>S-adenosyl-L-methionine</name>
        <dbReference type="ChEBI" id="CHEBI:59789"/>
    </ligand>
</feature>
<reference evidence="9 10" key="1">
    <citation type="submission" date="2020-03" db="EMBL/GenBank/DDBJ databases">
        <title>Genomic Encyclopedia of Type Strains, Phase IV (KMG-IV): sequencing the most valuable type-strain genomes for metagenomic binning, comparative biology and taxonomic classification.</title>
        <authorList>
            <person name="Goeker M."/>
        </authorList>
    </citation>
    <scope>NUCLEOTIDE SEQUENCE [LARGE SCALE GENOMIC DNA]</scope>
    <source>
        <strain evidence="9 10">DSM 19867</strain>
    </source>
</reference>
<dbReference type="SUPFAM" id="SSF47757">
    <property type="entry name" value="Chemotaxis receptor methyltransferase CheR, N-terminal domain"/>
    <property type="match status" value="1"/>
</dbReference>
<keyword evidence="3 5" id="KW-0808">Transferase</keyword>
<dbReference type="InterPro" id="IPR050903">
    <property type="entry name" value="Bact_Chemotaxis_MeTrfase"/>
</dbReference>
<dbReference type="Gene3D" id="1.10.155.10">
    <property type="entry name" value="Chemotaxis receptor methyltransferase CheR, N-terminal domain"/>
    <property type="match status" value="1"/>
</dbReference>
<feature type="binding site" evidence="6">
    <location>
        <begin position="235"/>
        <end position="236"/>
    </location>
    <ligand>
        <name>S-adenosyl-L-methionine</name>
        <dbReference type="ChEBI" id="CHEBI:59789"/>
    </ligand>
</feature>
<dbReference type="SUPFAM" id="SSF53335">
    <property type="entry name" value="S-adenosyl-L-methionine-dependent methyltransferases"/>
    <property type="match status" value="1"/>
</dbReference>
<comment type="caution">
    <text evidence="9">The sequence shown here is derived from an EMBL/GenBank/DDBJ whole genome shotgun (WGS) entry which is preliminary data.</text>
</comment>
<evidence type="ECO:0000256" key="4">
    <source>
        <dbReference type="ARBA" id="ARBA00022691"/>
    </source>
</evidence>
<dbReference type="EMBL" id="JAASRM010000001">
    <property type="protein sequence ID" value="NIK89630.1"/>
    <property type="molecule type" value="Genomic_DNA"/>
</dbReference>
<dbReference type="PRINTS" id="PR00996">
    <property type="entry name" value="CHERMTFRASE"/>
</dbReference>
<evidence type="ECO:0000256" key="5">
    <source>
        <dbReference type="PIRNR" id="PIRNR000410"/>
    </source>
</evidence>
<proteinExistence type="predicted"/>
<evidence type="ECO:0000256" key="6">
    <source>
        <dbReference type="PIRSR" id="PIRSR000410-1"/>
    </source>
</evidence>
<dbReference type="EC" id="2.1.1.80" evidence="5"/>
<dbReference type="GO" id="GO:0032259">
    <property type="term" value="P:methylation"/>
    <property type="evidence" value="ECO:0007669"/>
    <property type="project" value="UniProtKB-KW"/>
</dbReference>
<organism evidence="9 10">
    <name type="scientific">Rhizomicrobium palustre</name>
    <dbReference type="NCBI Taxonomy" id="189966"/>
    <lineage>
        <taxon>Bacteria</taxon>
        <taxon>Pseudomonadati</taxon>
        <taxon>Pseudomonadota</taxon>
        <taxon>Alphaproteobacteria</taxon>
        <taxon>Micropepsales</taxon>
        <taxon>Micropepsaceae</taxon>
        <taxon>Rhizomicrobium</taxon>
    </lineage>
</organism>
<dbReference type="Proteomes" id="UP000570514">
    <property type="component" value="Unassembled WGS sequence"/>
</dbReference>